<gene>
    <name evidence="1" type="ORF">E4Q08_08445</name>
</gene>
<keyword evidence="2" id="KW-1185">Reference proteome</keyword>
<dbReference type="Proteomes" id="UP000886469">
    <property type="component" value="Unassembled WGS sequence"/>
</dbReference>
<proteinExistence type="predicted"/>
<organism evidence="1 2">
    <name type="scientific">Candidatus Accumulibacter contiguus</name>
    <dbReference type="NCBI Taxonomy" id="2954381"/>
    <lineage>
        <taxon>Bacteria</taxon>
        <taxon>Pseudomonadati</taxon>
        <taxon>Pseudomonadota</taxon>
        <taxon>Betaproteobacteria</taxon>
        <taxon>Candidatus Accumulibacter</taxon>
    </lineage>
</organism>
<evidence type="ECO:0000313" key="2">
    <source>
        <dbReference type="Proteomes" id="UP000886469"/>
    </source>
</evidence>
<comment type="caution">
    <text evidence="1">The sequence shown here is derived from an EMBL/GenBank/DDBJ whole genome shotgun (WGS) entry which is preliminary data.</text>
</comment>
<sequence>MSNLLSDFLSLLPGDPLLVGEVSSIADEIRIVTLPDGSTITAKGVAAVGQRVFIRGGVIDGIAPALTVVEILV</sequence>
<name>A0ABX1T6M2_9PROT</name>
<reference evidence="1" key="1">
    <citation type="submission" date="2019-03" db="EMBL/GenBank/DDBJ databases">
        <title>Metabolic reconstructions from genomes of highly enriched 'Candidatus Accumulibacter' and 'Candidatus Competibacter' bioreactor populations.</title>
        <authorList>
            <person name="Annavajhala M.K."/>
            <person name="Welles L."/>
            <person name="Abbas B."/>
            <person name="Sorokin D."/>
            <person name="Park H."/>
            <person name="Van Loosdrecht M."/>
            <person name="Chandran K."/>
        </authorList>
    </citation>
    <scope>NUCLEOTIDE SEQUENCE</scope>
    <source>
        <strain evidence="1">SBR_L</strain>
    </source>
</reference>
<accession>A0ABX1T6M2</accession>
<dbReference type="EMBL" id="SPMX01000018">
    <property type="protein sequence ID" value="NMQ05299.1"/>
    <property type="molecule type" value="Genomic_DNA"/>
</dbReference>
<dbReference type="RefSeq" id="WP_169070065.1">
    <property type="nucleotide sequence ID" value="NZ_SPMX01000018.1"/>
</dbReference>
<evidence type="ECO:0000313" key="1">
    <source>
        <dbReference type="EMBL" id="NMQ05299.1"/>
    </source>
</evidence>
<protein>
    <submittedName>
        <fullName evidence="1">Uncharacterized protein</fullName>
    </submittedName>
</protein>